<organism evidence="2">
    <name type="scientific">Philodina roseola</name>
    <name type="common">Rotifer</name>
    <dbReference type="NCBI Taxonomy" id="96448"/>
    <lineage>
        <taxon>Eukaryota</taxon>
        <taxon>Metazoa</taxon>
        <taxon>Spiralia</taxon>
        <taxon>Gnathifera</taxon>
        <taxon>Rotifera</taxon>
        <taxon>Eurotatoria</taxon>
        <taxon>Bdelloidea</taxon>
        <taxon>Philodinida</taxon>
        <taxon>Philodinidae</taxon>
        <taxon>Philodina</taxon>
    </lineage>
</organism>
<accession>B2L3I2</accession>
<evidence type="ECO:0000256" key="1">
    <source>
        <dbReference type="SAM" id="SignalP"/>
    </source>
</evidence>
<sequence length="1574" mass="179108">MIAHWIVIVLLFWAGSSAGLKCYECRCSKENVYDCNCDTTVTAPEGTHCTIVEDLHSDDPFIEMATSLLDSSSTLIRDPYYILLDESIGYNVTGDKWSSQPKRVVFGCDWDLCNKYSFVESLPRTFQLEIASTWLTENIYGTGSINECPTCSELCGNDTNPIDFGSCSLQTCENSTTCSIYYLWHDLTTSSGCYKSGCAPQFIPDEFTEEDDSKYEVNIQAIVYLAQDRSQFDIWQITILCATTNCASSTFFNEVKSKINGDTSDLSAFPLLRPTTTPSPSTTPPKTSLRCYNCSCVGPICPCSTYEISEAANTFCTISREYYGQTIFIDYAHIDPSSTHIRINEFPFVLVKDSITYSESTGRWITLPELVVYGCKGDLCNKPELLSYLPSSFQMRLPESWLNESILGTGQPVRDCHQCPDEPVCSANNFIDGDLCPIQSCNTTCLVSDVLNDVTTGAQCYQSFCAPTDFEGYVIETHRVDIEGVLYRSRPTEPDIWEIDVYCRADNCSRPELFSELREKLTIQTGDLSQLFNLSDSQLPKLRCYECYCTNDTSCQCDTIIEVDASTHQCIIVRDYEDNPNIMFSNERYDPVESQYREFPYVRLKEFIYYDEANLKWLTESLSIRYGCNWDYCNKRSLLSVLPTSFQMNLPDVWLNTNLIGDNNPIHQCRNCSDSATCDLSNNVDLTDCPLESCDAICSVSFQYNHSPENNKCFQSICIPEDSDYGPVDKYLVEVDGIIYRSNPKRVELLEAYIHCRTDNCSRPEIFDEIKQKLTIVEGNLTALLNETSISEANLLRCYDCYCEDDPICACNKTVALPAGDTYCVLIREYDGQDFWIFSEHIDRNSTRVFIREFPYMLVEETILYNDATSQWITRPTLVLYGCNTDLCNDHRLVPRLPVSFQMRLSDDWLNKNVLGNGSTIRDCHECPDNPQCGTEEFLDTSRCPVKQCNTTCLVSDTFDDPSVNEQCYQSFCAPPDNEIFTIDPHRLEIEGIIYGNRPNAQVDLWEIDIFCRADDCSRPEIFKELRSNLTIETGDLSAFFDITTFATTVAPPVQNPLSCYQCACYDVADCSCDTVEVSDAASTYCTIVRMNDPDSDFLIELQHIDRNSTRVNIRKFPYILAEESIIYNETTQIWSTRTNLIVYGCNTHLCNHPKYVPLLPGSFEMRLSDDWLNKNVLGNGSTIRDCHECPDTPQCGSETFLDASRCPIQSCNTTCLVSDTYNDPSLGEYCYQSYCAPPNTPQFTIDPHRVEIEGLIYEEEKDKFELWEIDIYCQADDCSRPEIFNELRGNLTVDKTNLSLIFDNSSKPVIEPQLICFDCNCDNQSPCECEKYTVRDAKNSYCTIYRANFGSYNSISVGHIGRNTTRVYIREFPFLLVEESIIYNNVTTNWDTKNNVVLYGCNWDYCNHPCYIPFLPDSFEMLLPSQWLNDNIKGSGQTVSDCHVCPLGPECTTTDIFDGNTCPIESCDTTCILSEAYKNPNITDFCYESYCAPQDSEFFKIDTARVDMEGILYLKPIGRDVELWEVDVFCRAPNCSRPELFNDVSTISYSVISNRISYLILDSSIVYRSTWRY</sequence>
<name>B2L3I2_PHIRO</name>
<protein>
    <submittedName>
        <fullName evidence="2">ArkA_4</fullName>
    </submittedName>
</protein>
<gene>
    <name evidence="2" type="primary">arkA_4</name>
</gene>
<dbReference type="EMBL" id="EU432546">
    <property type="protein sequence ID" value="ACC43934.1"/>
    <property type="molecule type" value="Genomic_DNA"/>
</dbReference>
<evidence type="ECO:0000313" key="2">
    <source>
        <dbReference type="EMBL" id="ACC43934.1"/>
    </source>
</evidence>
<reference evidence="2" key="1">
    <citation type="journal article" date="2008" name="Proc. Natl. Acad. Sci. U.S.A.">
        <title>Evidence for degenerate tetraploidy in bdelloid rotifers.</title>
        <authorList>
            <person name="Mark Welch D.B."/>
            <person name="Mark Welch J.L."/>
            <person name="Meselson M."/>
        </authorList>
    </citation>
    <scope>NUCLEOTIDE SEQUENCE</scope>
    <source>
        <strain evidence="2">MM1</strain>
    </source>
</reference>
<keyword evidence="1" id="KW-0732">Signal</keyword>
<proteinExistence type="predicted"/>
<feature type="signal peptide" evidence="1">
    <location>
        <begin position="1"/>
        <end position="18"/>
    </location>
</feature>
<feature type="chain" id="PRO_5002778320" evidence="1">
    <location>
        <begin position="19"/>
        <end position="1574"/>
    </location>
</feature>